<dbReference type="SUPFAM" id="SSF52540">
    <property type="entry name" value="P-loop containing nucleoside triphosphate hydrolases"/>
    <property type="match status" value="1"/>
</dbReference>
<gene>
    <name evidence="12" type="ORF">CPA40_02100</name>
</gene>
<evidence type="ECO:0000256" key="9">
    <source>
        <dbReference type="SAM" id="MobiDB-lite"/>
    </source>
</evidence>
<accession>A0A2T3GCD9</accession>
<dbReference type="GO" id="GO:0016887">
    <property type="term" value="F:ATP hydrolysis activity"/>
    <property type="evidence" value="ECO:0007669"/>
    <property type="project" value="TreeGrafter"/>
</dbReference>
<evidence type="ECO:0000256" key="5">
    <source>
        <dbReference type="ARBA" id="ARBA00022840"/>
    </source>
</evidence>
<keyword evidence="1" id="KW-0547">Nucleotide-binding</keyword>
<dbReference type="Pfam" id="PF23234">
    <property type="entry name" value="WHD_4th_Lhr"/>
    <property type="match status" value="1"/>
</dbReference>
<dbReference type="EMBL" id="NWTX01000002">
    <property type="protein sequence ID" value="PST47132.1"/>
    <property type="molecule type" value="Genomic_DNA"/>
</dbReference>
<dbReference type="Pfam" id="PF00271">
    <property type="entry name" value="Helicase_C"/>
    <property type="match status" value="1"/>
</dbReference>
<feature type="region of interest" description="Disordered" evidence="9">
    <location>
        <begin position="366"/>
        <end position="390"/>
    </location>
</feature>
<keyword evidence="6" id="KW-0238">DNA-binding</keyword>
<name>A0A2T3GCD9_9BIFI</name>
<evidence type="ECO:0000256" key="8">
    <source>
        <dbReference type="ARBA" id="ARBA00023235"/>
    </source>
</evidence>
<dbReference type="CDD" id="cd17922">
    <property type="entry name" value="DEXHc_LHR-like"/>
    <property type="match status" value="1"/>
</dbReference>
<sequence length="1608" mass="173608">MCECLASFSKPTREWFQHAFDAPTDAQREAWSAIRSGANTLVIAPTGSGKTLCAFLSAIDRLMTDRDDIAAGASGMRPRGVRILYISPLKALAVDVAKNLEAPLDGIARQCEAMGLAAPSIRVATRSGDTTPKERRAIAAHPPDILVTTPESLYLILTSKARRILRTVDTVIVDEVHALAGTKRGAHLALSLERLDDLIAGTEQDPRASDRVAAGRPAQRIGLSATVNPPAEAARFLGGSRPVIIVNPGSRPQMDLKVVEPLADMRDLQSANVPHRAGGVDRESSTVGYISGVTPSMRRLAERKGLVGDSSAIIGVSSDRTSGSIWPVVEASVLDEILAHSTTLVFVNSRGLAEKLTARLNDLYAERRGDGGDGNAGSGDKASPEGREGFAPHYDAVVGSTTMLVGSHGPDDVIAMAHHGSVSKDRRKQIEERLKRGELRCVVATSSLELGIDMGSVDLVIQISPPLSVASGLQRVGRADHRVGGVSHALFYPLTREQIVGVAASIESMRAGDIEPLAVPRNPLDILAQQTVAAASMDDLNPDAWYATVRRAAPFTSLERDMFDAVMGMMTGAYDTEEFSAFRPPLMWNHEADLISARPGAQRLAVTSGGTIPDRGLYTVVLPEADAGRGQRRVGELDEEMVYESRVGDIITLGTSTWQIQEITRDRVIVTPAPGRTARLPFWHGEESGRDAGFGRAKGRFLRETASGLRSAAADDGSPTFDRHTLNRLHADGLDDNAVSNLARLLAEQRAATGVVPNDAAIVVERCPDEEGDWRVIIHSPYGRRVHEPWSMAVTARLKARYGFDGQAYAADDGIVIRLPDGVGEIPLRELLLFDPDDLQRLVETGVGESVLYAARFRECAARSLFLPRTEPGRRVPLWQQRLRAAQLLNAARVRRNFPLLLETARECLQDVYDLPALRELMTALASDRIGLRIVTTDTPSPFAENLLFGFVGSVMYQYDVPQAERGVRLLSMDPEVLERLLGVTDMATVLDPDAIAEVEGQLAGRTFWNDLAPDDVMGRVTRYAKTHGPFTAQRLIADLGIDAAEAVHALDELAGRGEILSGHFLDSLSSDASQWLHRDVFRRIRARSLARARAAVEPVEPAVYQSFLLERQGVGPVGGEQYEGIDGLMRVIEQLEGVALPASVWESNVFPARVGGYSPAMLDELLAGGEIVWIGSKTGGTKASEPGLIAFHSADSPLLTEALSEDEGDDAKDRAEMTLPEAVLDVLASGGAYHASQLATMVRERWQSADPRLVEVVDPETGEILDVPSSDASSRPWSDAQFEEALWSLVWQGRVTNSSLVPVRALAAGGRKVRTPARASRRRIRVQPHIPMTMSGLWSQVGAAGAIGDDGTNGDDSPNTPERRMLERVEILLDRYGVICQPVLDREDIPGGFSGLYPVLKRMEEHGRLARGMFVRGFGAAQFAERDTVDALRRMGKTGQTETSLTASDDGHDGHMRSAVAVSVLDPANLYGSAIAWPPAPNGTGKPTRREGGIVVLAGGALIAYATPRSKHLTVFADAPEHDDSVAAETSTERTDDQGGQSPEQSPEQSPTLRTSLAELSYALHRNGPGTVTFADVNGEPLNARNPYTRVLHQAGFTPVPQGMRLY</sequence>
<feature type="domain" description="Helicase C-terminal" evidence="11">
    <location>
        <begin position="332"/>
        <end position="525"/>
    </location>
</feature>
<dbReference type="Pfam" id="PF19306">
    <property type="entry name" value="WHD_Lhr"/>
    <property type="match status" value="1"/>
</dbReference>
<evidence type="ECO:0000313" key="12">
    <source>
        <dbReference type="EMBL" id="PST47132.1"/>
    </source>
</evidence>
<keyword evidence="8" id="KW-0413">Isomerase</keyword>
<keyword evidence="3" id="KW-0378">Hydrolase</keyword>
<dbReference type="PANTHER" id="PTHR47962:SF5">
    <property type="entry name" value="ATP-DEPENDENT HELICASE LHR-RELATED"/>
    <property type="match status" value="1"/>
</dbReference>
<dbReference type="SMART" id="SM00487">
    <property type="entry name" value="DEXDc"/>
    <property type="match status" value="1"/>
</dbReference>
<reference evidence="13" key="1">
    <citation type="submission" date="2017-09" db="EMBL/GenBank/DDBJ databases">
        <authorList>
            <person name="Sela D.A."/>
            <person name="Albert K."/>
        </authorList>
    </citation>
    <scope>NUCLEOTIDE SEQUENCE [LARGE SCALE GENOMIC DNA]</scope>
    <source>
        <strain evidence="13">UMA51805</strain>
    </source>
</reference>
<dbReference type="PROSITE" id="PS51194">
    <property type="entry name" value="HELICASE_CTER"/>
    <property type="match status" value="1"/>
</dbReference>
<organism evidence="12 13">
    <name type="scientific">Bifidobacterium callitrichos</name>
    <dbReference type="NCBI Taxonomy" id="762209"/>
    <lineage>
        <taxon>Bacteria</taxon>
        <taxon>Bacillati</taxon>
        <taxon>Actinomycetota</taxon>
        <taxon>Actinomycetes</taxon>
        <taxon>Bifidobacteriales</taxon>
        <taxon>Bifidobacteriaceae</taxon>
        <taxon>Bifidobacterium</taxon>
    </lineage>
</organism>
<dbReference type="InterPro" id="IPR001650">
    <property type="entry name" value="Helicase_C-like"/>
</dbReference>
<dbReference type="SMART" id="SM00490">
    <property type="entry name" value="HELICc"/>
    <property type="match status" value="1"/>
</dbReference>
<evidence type="ECO:0000256" key="3">
    <source>
        <dbReference type="ARBA" id="ARBA00022801"/>
    </source>
</evidence>
<evidence type="ECO:0000259" key="10">
    <source>
        <dbReference type="PROSITE" id="PS51192"/>
    </source>
</evidence>
<dbReference type="PANTHER" id="PTHR47962">
    <property type="entry name" value="ATP-DEPENDENT HELICASE LHR-RELATED-RELATED"/>
    <property type="match status" value="1"/>
</dbReference>
<dbReference type="GO" id="GO:0006281">
    <property type="term" value="P:DNA repair"/>
    <property type="evidence" value="ECO:0007669"/>
    <property type="project" value="UniProtKB-KW"/>
</dbReference>
<dbReference type="InterPro" id="IPR027417">
    <property type="entry name" value="P-loop_NTPase"/>
</dbReference>
<dbReference type="InterPro" id="IPR045628">
    <property type="entry name" value="Lhr_WH_dom"/>
</dbReference>
<dbReference type="InterPro" id="IPR052511">
    <property type="entry name" value="ATP-dep_Helicase"/>
</dbReference>
<keyword evidence="4 12" id="KW-0347">Helicase</keyword>
<feature type="domain" description="Helicase ATP-binding" evidence="10">
    <location>
        <begin position="31"/>
        <end position="245"/>
    </location>
</feature>
<dbReference type="SMART" id="SM00382">
    <property type="entry name" value="AAA"/>
    <property type="match status" value="1"/>
</dbReference>
<comment type="caution">
    <text evidence="12">The sequence shown here is derived from an EMBL/GenBank/DDBJ whole genome shotgun (WGS) entry which is preliminary data.</text>
</comment>
<evidence type="ECO:0000256" key="2">
    <source>
        <dbReference type="ARBA" id="ARBA00022763"/>
    </source>
</evidence>
<evidence type="ECO:0000313" key="13">
    <source>
        <dbReference type="Proteomes" id="UP000240228"/>
    </source>
</evidence>
<dbReference type="Proteomes" id="UP000240228">
    <property type="component" value="Unassembled WGS sequence"/>
</dbReference>
<feature type="compositionally biased region" description="Polar residues" evidence="9">
    <location>
        <begin position="1539"/>
        <end position="1554"/>
    </location>
</feature>
<dbReference type="InterPro" id="IPR011545">
    <property type="entry name" value="DEAD/DEAH_box_helicase_dom"/>
</dbReference>
<dbReference type="InterPro" id="IPR003593">
    <property type="entry name" value="AAA+_ATPase"/>
</dbReference>
<dbReference type="InterPro" id="IPR014001">
    <property type="entry name" value="Helicase_ATP-bd"/>
</dbReference>
<evidence type="ECO:0000256" key="7">
    <source>
        <dbReference type="ARBA" id="ARBA00023204"/>
    </source>
</evidence>
<feature type="compositionally biased region" description="Basic and acidic residues" evidence="9">
    <location>
        <begin position="1520"/>
        <end position="1538"/>
    </location>
</feature>
<dbReference type="RefSeq" id="WP_107043525.1">
    <property type="nucleotide sequence ID" value="NZ_NWTX01000002.1"/>
</dbReference>
<dbReference type="InterPro" id="IPR055368">
    <property type="entry name" value="WH3_Lhr"/>
</dbReference>
<dbReference type="GO" id="GO:0005524">
    <property type="term" value="F:ATP binding"/>
    <property type="evidence" value="ECO:0007669"/>
    <property type="project" value="UniProtKB-KW"/>
</dbReference>
<feature type="region of interest" description="Disordered" evidence="9">
    <location>
        <begin position="1520"/>
        <end position="1554"/>
    </location>
</feature>
<dbReference type="Pfam" id="PF08494">
    <property type="entry name" value="DEAD_assoc"/>
    <property type="match status" value="1"/>
</dbReference>
<keyword evidence="7" id="KW-0234">DNA repair</keyword>
<dbReference type="Pfam" id="PF23235">
    <property type="entry name" value="WHD_3rd_Lhr"/>
    <property type="match status" value="1"/>
</dbReference>
<dbReference type="InterPro" id="IPR013701">
    <property type="entry name" value="Lhr-like_DEAD/DEAH_assoc"/>
</dbReference>
<protein>
    <submittedName>
        <fullName evidence="12">ATP-dependent helicase</fullName>
    </submittedName>
</protein>
<dbReference type="GO" id="GO:0004386">
    <property type="term" value="F:helicase activity"/>
    <property type="evidence" value="ECO:0007669"/>
    <property type="project" value="UniProtKB-KW"/>
</dbReference>
<evidence type="ECO:0000259" key="11">
    <source>
        <dbReference type="PROSITE" id="PS51194"/>
    </source>
</evidence>
<dbReference type="PROSITE" id="PS51192">
    <property type="entry name" value="HELICASE_ATP_BIND_1"/>
    <property type="match status" value="1"/>
</dbReference>
<reference evidence="12 13" key="2">
    <citation type="submission" date="2018-03" db="EMBL/GenBank/DDBJ databases">
        <title>The comparative genomics of Bifidobacterium callitrichos reflects dietary carbohydrate utilization within the common marmoset gut.</title>
        <authorList>
            <person name="Rani A."/>
        </authorList>
    </citation>
    <scope>NUCLEOTIDE SEQUENCE [LARGE SCALE GENOMIC DNA]</scope>
    <source>
        <strain evidence="12 13">UMA51805</strain>
    </source>
</reference>
<evidence type="ECO:0000256" key="1">
    <source>
        <dbReference type="ARBA" id="ARBA00022741"/>
    </source>
</evidence>
<evidence type="ECO:0000256" key="4">
    <source>
        <dbReference type="ARBA" id="ARBA00022806"/>
    </source>
</evidence>
<keyword evidence="2" id="KW-0227">DNA damage</keyword>
<dbReference type="InterPro" id="IPR055367">
    <property type="entry name" value="WH4_Lhr"/>
</dbReference>
<dbReference type="CDD" id="cd18796">
    <property type="entry name" value="SF2_C_LHR"/>
    <property type="match status" value="1"/>
</dbReference>
<dbReference type="GO" id="GO:0003677">
    <property type="term" value="F:DNA binding"/>
    <property type="evidence" value="ECO:0007669"/>
    <property type="project" value="UniProtKB-KW"/>
</dbReference>
<dbReference type="Gene3D" id="3.40.50.300">
    <property type="entry name" value="P-loop containing nucleotide triphosphate hydrolases"/>
    <property type="match status" value="2"/>
</dbReference>
<evidence type="ECO:0000256" key="6">
    <source>
        <dbReference type="ARBA" id="ARBA00023125"/>
    </source>
</evidence>
<keyword evidence="13" id="KW-1185">Reference proteome</keyword>
<keyword evidence="5" id="KW-0067">ATP-binding</keyword>
<proteinExistence type="predicted"/>
<dbReference type="Pfam" id="PF00270">
    <property type="entry name" value="DEAD"/>
    <property type="match status" value="1"/>
</dbReference>